<dbReference type="GO" id="GO:0008897">
    <property type="term" value="F:holo-[acyl-carrier-protein] synthase activity"/>
    <property type="evidence" value="ECO:0007669"/>
    <property type="project" value="UniProtKB-EC"/>
</dbReference>
<accession>A0A6P1PWT0</accession>
<dbReference type="EC" id="2.7.8.7" evidence="9"/>
<keyword evidence="3" id="KW-0479">Metal-binding</keyword>
<dbReference type="EMBL" id="CP028271">
    <property type="protein sequence ID" value="QHM70552.1"/>
    <property type="molecule type" value="Genomic_DNA"/>
</dbReference>
<evidence type="ECO:0000256" key="6">
    <source>
        <dbReference type="ARBA" id="ARBA00023098"/>
    </source>
</evidence>
<dbReference type="KEGG" id="mint:C7M51_00828"/>
<reference evidence="9 10" key="1">
    <citation type="submission" date="2018-03" db="EMBL/GenBank/DDBJ databases">
        <title>Pantoea intestinalis SRCM103226 isolated form the mealworm.</title>
        <authorList>
            <person name="Jeong D.-Y."/>
            <person name="Kim J.W."/>
        </authorList>
    </citation>
    <scope>NUCLEOTIDE SEQUENCE [LARGE SCALE GENOMIC DNA]</scope>
    <source>
        <strain evidence="9 10">SRCM103226</strain>
    </source>
</reference>
<dbReference type="Gene3D" id="3.90.470.20">
    <property type="entry name" value="4'-phosphopantetheinyl transferase domain"/>
    <property type="match status" value="1"/>
</dbReference>
<name>A0A6P1PWT0_9GAMM</name>
<dbReference type="Pfam" id="PF01648">
    <property type="entry name" value="ACPS"/>
    <property type="match status" value="1"/>
</dbReference>
<evidence type="ECO:0000256" key="4">
    <source>
        <dbReference type="ARBA" id="ARBA00022832"/>
    </source>
</evidence>
<dbReference type="SUPFAM" id="SSF56214">
    <property type="entry name" value="4'-phosphopantetheinyl transferase"/>
    <property type="match status" value="1"/>
</dbReference>
<feature type="domain" description="4'-phosphopantetheinyl transferase" evidence="8">
    <location>
        <begin position="3"/>
        <end position="87"/>
    </location>
</feature>
<protein>
    <submittedName>
        <fullName evidence="9">Holo-[acyl-carrier-protein] synthase</fullName>
        <ecNumber evidence="9">2.7.8.7</ecNumber>
    </submittedName>
</protein>
<organism evidence="9 10">
    <name type="scientific">Mixta intestinalis</name>
    <dbReference type="NCBI Taxonomy" id="1615494"/>
    <lineage>
        <taxon>Bacteria</taxon>
        <taxon>Pseudomonadati</taxon>
        <taxon>Pseudomonadota</taxon>
        <taxon>Gammaproteobacteria</taxon>
        <taxon>Enterobacterales</taxon>
        <taxon>Erwiniaceae</taxon>
        <taxon>Mixta</taxon>
    </lineage>
</organism>
<evidence type="ECO:0000256" key="5">
    <source>
        <dbReference type="ARBA" id="ARBA00022842"/>
    </source>
</evidence>
<evidence type="ECO:0000256" key="7">
    <source>
        <dbReference type="ARBA" id="ARBA00023160"/>
    </source>
</evidence>
<dbReference type="InterPro" id="IPR008278">
    <property type="entry name" value="4-PPantetheinyl_Trfase_dom"/>
</dbReference>
<keyword evidence="4" id="KW-0276">Fatty acid metabolism</keyword>
<gene>
    <name evidence="9" type="primary">acpS_1</name>
    <name evidence="9" type="ORF">C7M51_00828</name>
</gene>
<sequence length="100" mass="11623">MFIGTDIVEVERIERAISVSGRAFLQRVFTEREIKKIDAQHPNYERAAGFWAAKESMVKAIGLGFREGIRFHDMEVEHDKYGCPCFVLRGRLREHLAEKK</sequence>
<dbReference type="NCBIfam" id="TIGR00516">
    <property type="entry name" value="acpS"/>
    <property type="match status" value="1"/>
</dbReference>
<keyword evidence="1" id="KW-0444">Lipid biosynthesis</keyword>
<dbReference type="GO" id="GO:0006633">
    <property type="term" value="P:fatty acid biosynthetic process"/>
    <property type="evidence" value="ECO:0007669"/>
    <property type="project" value="UniProtKB-KW"/>
</dbReference>
<proteinExistence type="predicted"/>
<keyword evidence="5" id="KW-0460">Magnesium</keyword>
<evidence type="ECO:0000259" key="8">
    <source>
        <dbReference type="Pfam" id="PF01648"/>
    </source>
</evidence>
<dbReference type="Proteomes" id="UP000464053">
    <property type="component" value="Chromosome"/>
</dbReference>
<evidence type="ECO:0000313" key="10">
    <source>
        <dbReference type="Proteomes" id="UP000464053"/>
    </source>
</evidence>
<dbReference type="NCBIfam" id="TIGR00556">
    <property type="entry name" value="pantethn_trn"/>
    <property type="match status" value="1"/>
</dbReference>
<evidence type="ECO:0000256" key="2">
    <source>
        <dbReference type="ARBA" id="ARBA00022679"/>
    </source>
</evidence>
<dbReference type="InterPro" id="IPR002582">
    <property type="entry name" value="ACPS"/>
</dbReference>
<evidence type="ECO:0000313" key="9">
    <source>
        <dbReference type="EMBL" id="QHM70552.1"/>
    </source>
</evidence>
<evidence type="ECO:0000256" key="3">
    <source>
        <dbReference type="ARBA" id="ARBA00022723"/>
    </source>
</evidence>
<keyword evidence="10" id="KW-1185">Reference proteome</keyword>
<keyword evidence="2 9" id="KW-0808">Transferase</keyword>
<keyword evidence="7" id="KW-0275">Fatty acid biosynthesis</keyword>
<evidence type="ECO:0000256" key="1">
    <source>
        <dbReference type="ARBA" id="ARBA00022516"/>
    </source>
</evidence>
<dbReference type="InterPro" id="IPR004568">
    <property type="entry name" value="Ppantetheine-prot_Trfase_dom"/>
</dbReference>
<keyword evidence="6" id="KW-0443">Lipid metabolism</keyword>
<dbReference type="GO" id="GO:0000287">
    <property type="term" value="F:magnesium ion binding"/>
    <property type="evidence" value="ECO:0007669"/>
    <property type="project" value="InterPro"/>
</dbReference>
<dbReference type="InterPro" id="IPR037143">
    <property type="entry name" value="4-PPantetheinyl_Trfase_dom_sf"/>
</dbReference>
<dbReference type="AlphaFoldDB" id="A0A6P1PWT0"/>